<dbReference type="RefSeq" id="XP_012567302.1">
    <property type="nucleotide sequence ID" value="XM_012711848.1"/>
</dbReference>
<dbReference type="Pfam" id="PF13041">
    <property type="entry name" value="PPR_2"/>
    <property type="match status" value="1"/>
</dbReference>
<evidence type="ECO:0000256" key="1">
    <source>
        <dbReference type="ARBA" id="ARBA00022737"/>
    </source>
</evidence>
<accession>A0A1S3DUY5</accession>
<evidence type="ECO:0000256" key="2">
    <source>
        <dbReference type="PROSITE-ProRule" id="PRU00708"/>
    </source>
</evidence>
<dbReference type="OrthoDB" id="1937829at2759"/>
<dbReference type="Gene3D" id="1.25.40.10">
    <property type="entry name" value="Tetratricopeptide repeat domain"/>
    <property type="match status" value="2"/>
</dbReference>
<evidence type="ECO:0000313" key="3">
    <source>
        <dbReference type="Proteomes" id="UP000087171"/>
    </source>
</evidence>
<keyword evidence="3" id="KW-1185">Reference proteome</keyword>
<protein>
    <submittedName>
        <fullName evidence="4">Pentatricopeptide repeat-containing protein At2g44880-like</fullName>
    </submittedName>
</protein>
<reference evidence="4" key="1">
    <citation type="submission" date="2025-08" db="UniProtKB">
        <authorList>
            <consortium name="RefSeq"/>
        </authorList>
    </citation>
    <scope>IDENTIFICATION</scope>
    <source>
        <tissue evidence="4">Etiolated seedlings</tissue>
    </source>
</reference>
<sequence length="273" mass="30730">MSSNEEQRYGAMQKENDYTYFNPKPKPSKHFFKSTPSFSVILFTTISTSSLTSSHLPLPSLPLPLANTTPFQSSNTLTRLFRGTFVASSYTFTSVLKGYGVCMALREGLEFGFLGSARKVFDEMSVRSLVSWTAVIVGYARCGDMSEARKLFDVIPDRDIAAFNVMIDGMVHGYCEDGDVVAARFMFDRMPIKNVLSWNAMIRGYCDNRRPRDALKLFCEMRGSLDVEMNKVTKNGNIFLLTMQNVFLLLSISVSKTSVGGFRKTANINYHFF</sequence>
<dbReference type="eggNOG" id="KOG4197">
    <property type="taxonomic scope" value="Eukaryota"/>
</dbReference>
<feature type="repeat" description="PPR" evidence="2">
    <location>
        <begin position="194"/>
        <end position="224"/>
    </location>
</feature>
<proteinExistence type="predicted"/>
<dbReference type="InterPro" id="IPR046960">
    <property type="entry name" value="PPR_At4g14850-like_plant"/>
</dbReference>
<dbReference type="PROSITE" id="PS51375">
    <property type="entry name" value="PPR"/>
    <property type="match status" value="2"/>
</dbReference>
<dbReference type="InterPro" id="IPR011990">
    <property type="entry name" value="TPR-like_helical_dom_sf"/>
</dbReference>
<dbReference type="NCBIfam" id="TIGR00756">
    <property type="entry name" value="PPR"/>
    <property type="match status" value="2"/>
</dbReference>
<gene>
    <name evidence="4" type="primary">LOC101494674</name>
</gene>
<dbReference type="GO" id="GO:0003723">
    <property type="term" value="F:RNA binding"/>
    <property type="evidence" value="ECO:0007669"/>
    <property type="project" value="InterPro"/>
</dbReference>
<dbReference type="AlphaFoldDB" id="A0A1S3DUY5"/>
<name>A0A1S3DUY5_CICAR</name>
<feature type="repeat" description="PPR" evidence="2">
    <location>
        <begin position="128"/>
        <end position="162"/>
    </location>
</feature>
<keyword evidence="1" id="KW-0677">Repeat</keyword>
<dbReference type="Proteomes" id="UP000087171">
    <property type="component" value="Unplaced"/>
</dbReference>
<dbReference type="InterPro" id="IPR002885">
    <property type="entry name" value="PPR_rpt"/>
</dbReference>
<dbReference type="GO" id="GO:0009451">
    <property type="term" value="P:RNA modification"/>
    <property type="evidence" value="ECO:0007669"/>
    <property type="project" value="InterPro"/>
</dbReference>
<organism evidence="3 4">
    <name type="scientific">Cicer arietinum</name>
    <name type="common">Chickpea</name>
    <name type="synonym">Garbanzo</name>
    <dbReference type="NCBI Taxonomy" id="3827"/>
    <lineage>
        <taxon>Eukaryota</taxon>
        <taxon>Viridiplantae</taxon>
        <taxon>Streptophyta</taxon>
        <taxon>Embryophyta</taxon>
        <taxon>Tracheophyta</taxon>
        <taxon>Spermatophyta</taxon>
        <taxon>Magnoliopsida</taxon>
        <taxon>eudicotyledons</taxon>
        <taxon>Gunneridae</taxon>
        <taxon>Pentapetalae</taxon>
        <taxon>rosids</taxon>
        <taxon>fabids</taxon>
        <taxon>Fabales</taxon>
        <taxon>Fabaceae</taxon>
        <taxon>Papilionoideae</taxon>
        <taxon>50 kb inversion clade</taxon>
        <taxon>NPAAA clade</taxon>
        <taxon>Hologalegina</taxon>
        <taxon>IRL clade</taxon>
        <taxon>Cicereae</taxon>
        <taxon>Cicer</taxon>
    </lineage>
</organism>
<evidence type="ECO:0000313" key="4">
    <source>
        <dbReference type="RefSeq" id="XP_012567302.1"/>
    </source>
</evidence>
<dbReference type="Pfam" id="PF01535">
    <property type="entry name" value="PPR"/>
    <property type="match status" value="1"/>
</dbReference>
<dbReference type="PaxDb" id="3827-XP_004515557.1"/>
<dbReference type="PANTHER" id="PTHR47926">
    <property type="entry name" value="PENTATRICOPEPTIDE REPEAT-CONTAINING PROTEIN"/>
    <property type="match status" value="1"/>
</dbReference>